<proteinExistence type="predicted"/>
<accession>A0AAP0REU1</accession>
<name>A0AAP0REU1_LIQFO</name>
<dbReference type="EMBL" id="JBBPBK010000011">
    <property type="protein sequence ID" value="KAK9275735.1"/>
    <property type="molecule type" value="Genomic_DNA"/>
</dbReference>
<dbReference type="AlphaFoldDB" id="A0AAP0REU1"/>
<reference evidence="1 2" key="1">
    <citation type="journal article" date="2024" name="Plant J.">
        <title>Genome sequences and population genomics reveal climatic adaptation and genomic divergence between two closely related sweetgum species.</title>
        <authorList>
            <person name="Xu W.Q."/>
            <person name="Ren C.Q."/>
            <person name="Zhang X.Y."/>
            <person name="Comes H.P."/>
            <person name="Liu X.H."/>
            <person name="Li Y.G."/>
            <person name="Kettle C.J."/>
            <person name="Jalonen R."/>
            <person name="Gaisberger H."/>
            <person name="Ma Y.Z."/>
            <person name="Qiu Y.X."/>
        </authorList>
    </citation>
    <scope>NUCLEOTIDE SEQUENCE [LARGE SCALE GENOMIC DNA]</scope>
    <source>
        <strain evidence="1">Hangzhou</strain>
    </source>
</reference>
<dbReference type="Proteomes" id="UP001415857">
    <property type="component" value="Unassembled WGS sequence"/>
</dbReference>
<evidence type="ECO:0000313" key="2">
    <source>
        <dbReference type="Proteomes" id="UP001415857"/>
    </source>
</evidence>
<keyword evidence="2" id="KW-1185">Reference proteome</keyword>
<protein>
    <submittedName>
        <fullName evidence="1">Uncharacterized protein</fullName>
    </submittedName>
</protein>
<gene>
    <name evidence="1" type="ORF">L1049_023003</name>
</gene>
<comment type="caution">
    <text evidence="1">The sequence shown here is derived from an EMBL/GenBank/DDBJ whole genome shotgun (WGS) entry which is preliminary data.</text>
</comment>
<evidence type="ECO:0000313" key="1">
    <source>
        <dbReference type="EMBL" id="KAK9275735.1"/>
    </source>
</evidence>
<sequence length="123" mass="14348">MPISARVQLMFYRLFKYFEKQAAEAHAMQNARLFFPQYVQDTIDKYQARGNGHTLLALYRKRGFLRLQQGSIVWLVETDRPFKCALPVVHVANGKYSRFLVPTCVLWPRNLALIAFNLLLQSI</sequence>
<organism evidence="1 2">
    <name type="scientific">Liquidambar formosana</name>
    <name type="common">Formosan gum</name>
    <dbReference type="NCBI Taxonomy" id="63359"/>
    <lineage>
        <taxon>Eukaryota</taxon>
        <taxon>Viridiplantae</taxon>
        <taxon>Streptophyta</taxon>
        <taxon>Embryophyta</taxon>
        <taxon>Tracheophyta</taxon>
        <taxon>Spermatophyta</taxon>
        <taxon>Magnoliopsida</taxon>
        <taxon>eudicotyledons</taxon>
        <taxon>Gunneridae</taxon>
        <taxon>Pentapetalae</taxon>
        <taxon>Saxifragales</taxon>
        <taxon>Altingiaceae</taxon>
        <taxon>Liquidambar</taxon>
    </lineage>
</organism>